<keyword evidence="5" id="KW-1185">Reference proteome</keyword>
<dbReference type="PANTHER" id="PTHR30203">
    <property type="entry name" value="OUTER MEMBRANE CATION EFFLUX PROTEIN"/>
    <property type="match status" value="1"/>
</dbReference>
<reference evidence="4 5" key="1">
    <citation type="submission" date="2020-10" db="EMBL/GenBank/DDBJ databases">
        <title>The genome sequence of Chitinilyticum litopenaei 4Y14.</title>
        <authorList>
            <person name="Liu Y."/>
        </authorList>
    </citation>
    <scope>NUCLEOTIDE SEQUENCE [LARGE SCALE GENOMIC DNA]</scope>
    <source>
        <strain evidence="4 5">4Y14</strain>
    </source>
</reference>
<dbReference type="AlphaFoldDB" id="A0A8J7FZN2"/>
<keyword evidence="2" id="KW-0449">Lipoprotein</keyword>
<dbReference type="Gene3D" id="1.20.1600.10">
    <property type="entry name" value="Outer membrane efflux proteins (OEP)"/>
    <property type="match status" value="1"/>
</dbReference>
<keyword evidence="2" id="KW-0472">Membrane</keyword>
<dbReference type="PANTHER" id="PTHR30203:SF32">
    <property type="entry name" value="CATION EFFLUX SYSTEM PROTEIN CUSC"/>
    <property type="match status" value="1"/>
</dbReference>
<protein>
    <submittedName>
        <fullName evidence="4">TolC family protein</fullName>
    </submittedName>
</protein>
<dbReference type="SUPFAM" id="SSF56954">
    <property type="entry name" value="Outer membrane efflux proteins (OEP)"/>
    <property type="match status" value="1"/>
</dbReference>
<proteinExistence type="inferred from homology"/>
<evidence type="ECO:0000256" key="1">
    <source>
        <dbReference type="ARBA" id="ARBA00007613"/>
    </source>
</evidence>
<dbReference type="EMBL" id="JADFUA010000002">
    <property type="protein sequence ID" value="MBE9608648.1"/>
    <property type="molecule type" value="Genomic_DNA"/>
</dbReference>
<feature type="coiled-coil region" evidence="3">
    <location>
        <begin position="170"/>
        <end position="197"/>
    </location>
</feature>
<dbReference type="Pfam" id="PF02321">
    <property type="entry name" value="OEP"/>
    <property type="match status" value="2"/>
</dbReference>
<evidence type="ECO:0000256" key="3">
    <source>
        <dbReference type="SAM" id="Coils"/>
    </source>
</evidence>
<comment type="subcellular location">
    <subcellularLocation>
        <location evidence="2">Cell membrane</location>
        <topology evidence="2">Lipid-anchor</topology>
    </subcellularLocation>
</comment>
<accession>A0A8J7FZN2</accession>
<comment type="caution">
    <text evidence="4">The sequence shown here is derived from an EMBL/GenBank/DDBJ whole genome shotgun (WGS) entry which is preliminary data.</text>
</comment>
<dbReference type="Proteomes" id="UP000604481">
    <property type="component" value="Unassembled WGS sequence"/>
</dbReference>
<evidence type="ECO:0000313" key="4">
    <source>
        <dbReference type="EMBL" id="MBE9608648.1"/>
    </source>
</evidence>
<evidence type="ECO:0000256" key="2">
    <source>
        <dbReference type="RuleBase" id="RU362097"/>
    </source>
</evidence>
<gene>
    <name evidence="4" type="ORF">INR99_04730</name>
</gene>
<keyword evidence="3" id="KW-0175">Coiled coil</keyword>
<dbReference type="InterPro" id="IPR010131">
    <property type="entry name" value="MdtP/NodT-like"/>
</dbReference>
<evidence type="ECO:0000313" key="5">
    <source>
        <dbReference type="Proteomes" id="UP000604481"/>
    </source>
</evidence>
<dbReference type="GO" id="GO:0015562">
    <property type="term" value="F:efflux transmembrane transporter activity"/>
    <property type="evidence" value="ECO:0007669"/>
    <property type="project" value="InterPro"/>
</dbReference>
<organism evidence="4 5">
    <name type="scientific">Chitinilyticum piscinae</name>
    <dbReference type="NCBI Taxonomy" id="2866724"/>
    <lineage>
        <taxon>Bacteria</taxon>
        <taxon>Pseudomonadati</taxon>
        <taxon>Pseudomonadota</taxon>
        <taxon>Betaproteobacteria</taxon>
        <taxon>Neisseriales</taxon>
        <taxon>Chitinibacteraceae</taxon>
        <taxon>Chitinilyticum</taxon>
    </lineage>
</organism>
<keyword evidence="2" id="KW-0564">Palmitate</keyword>
<dbReference type="InterPro" id="IPR003423">
    <property type="entry name" value="OMP_efflux"/>
</dbReference>
<keyword evidence="2" id="KW-1134">Transmembrane beta strand</keyword>
<dbReference type="GO" id="GO:0005886">
    <property type="term" value="C:plasma membrane"/>
    <property type="evidence" value="ECO:0007669"/>
    <property type="project" value="UniProtKB-SubCell"/>
</dbReference>
<sequence>MWPALLVTGLLSACANPDWQQPPLELPQQWDAAASPGTHAAAGSDVAFWQGYGDAQLEQLLQMAMLQNNDLAAAAVRLRKAGLAVDQRGQDRLPNVTLGASSGSSWTVDPTRHASDNFSTSLGVSWEIDLWGRLADQQAAARWRQTASRAELDALQISIRSEVAIAYWTIARDQETVAQAEEELERARQLQQQVEQRYAAGVVSGLDRTQARANVIQQQNRLASTRLSLAKSRWALGILLNQRPESTSTVSAMLPAHFPTVPAGLPVELLDRRPDLAAATATLRAAFSDQQASRKSWYPTLSLTGTLGSNSTDLVNLLANPAASLGAGLALPFIQWNEMQTALKVNEADYELAVISYRQKLLGALQEVESALATRSQLLEQLPRSEQLYADNRKSEAQTLLRYQAGAASFESVLNAQTRRKAAELEWLQDRYQLALASVQVYKVLGGEPVNRLTD</sequence>
<dbReference type="NCBIfam" id="TIGR01845">
    <property type="entry name" value="outer_NodT"/>
    <property type="match status" value="1"/>
</dbReference>
<comment type="similarity">
    <text evidence="1 2">Belongs to the outer membrane factor (OMF) (TC 1.B.17) family.</text>
</comment>
<keyword evidence="2" id="KW-0812">Transmembrane</keyword>
<dbReference type="RefSeq" id="WP_194115180.1">
    <property type="nucleotide sequence ID" value="NZ_JADFUA010000002.1"/>
</dbReference>
<dbReference type="Gene3D" id="2.20.200.10">
    <property type="entry name" value="Outer membrane efflux proteins (OEP)"/>
    <property type="match status" value="1"/>
</dbReference>
<name>A0A8J7FZN2_9NEIS</name>